<organism evidence="6 7">
    <name type="scientific">Hoeflea prorocentri</name>
    <dbReference type="NCBI Taxonomy" id="1922333"/>
    <lineage>
        <taxon>Bacteria</taxon>
        <taxon>Pseudomonadati</taxon>
        <taxon>Pseudomonadota</taxon>
        <taxon>Alphaproteobacteria</taxon>
        <taxon>Hyphomicrobiales</taxon>
        <taxon>Rhizobiaceae</taxon>
        <taxon>Hoeflea</taxon>
    </lineage>
</organism>
<feature type="domain" description="CENP-V/GFA" evidence="5">
    <location>
        <begin position="4"/>
        <end position="113"/>
    </location>
</feature>
<dbReference type="GO" id="GO:0016846">
    <property type="term" value="F:carbon-sulfur lyase activity"/>
    <property type="evidence" value="ECO:0007669"/>
    <property type="project" value="InterPro"/>
</dbReference>
<evidence type="ECO:0000256" key="3">
    <source>
        <dbReference type="ARBA" id="ARBA00022833"/>
    </source>
</evidence>
<dbReference type="AlphaFoldDB" id="A0A9X3ULA7"/>
<keyword evidence="2" id="KW-0479">Metal-binding</keyword>
<keyword evidence="7" id="KW-1185">Reference proteome</keyword>
<dbReference type="PANTHER" id="PTHR33337">
    <property type="entry name" value="GFA DOMAIN-CONTAINING PROTEIN"/>
    <property type="match status" value="1"/>
</dbReference>
<sequence>MKNHEGQCLCGHIRFRVEGRPTFPHLCSCRTCQRWSGAPTVAWVEFPIDRLVWTGEGGEPALYQSSQKTRRGFCPKCGGTVCAIDEGYDKISLTIASFDDASPLVPGKQHSYGKQAPPWWSVTIRRD</sequence>
<evidence type="ECO:0000259" key="5">
    <source>
        <dbReference type="PROSITE" id="PS51891"/>
    </source>
</evidence>
<dbReference type="EMBL" id="JAPJZI010000001">
    <property type="protein sequence ID" value="MDA5398866.1"/>
    <property type="molecule type" value="Genomic_DNA"/>
</dbReference>
<dbReference type="Pfam" id="PF04828">
    <property type="entry name" value="GFA"/>
    <property type="match status" value="1"/>
</dbReference>
<comment type="caution">
    <text evidence="6">The sequence shown here is derived from an EMBL/GenBank/DDBJ whole genome shotgun (WGS) entry which is preliminary data.</text>
</comment>
<gene>
    <name evidence="6" type="ORF">OQ273_09820</name>
</gene>
<dbReference type="Proteomes" id="UP001151234">
    <property type="component" value="Unassembled WGS sequence"/>
</dbReference>
<dbReference type="PANTHER" id="PTHR33337:SF40">
    <property type="entry name" value="CENP-V_GFA DOMAIN-CONTAINING PROTEIN-RELATED"/>
    <property type="match status" value="1"/>
</dbReference>
<evidence type="ECO:0000256" key="1">
    <source>
        <dbReference type="ARBA" id="ARBA00005495"/>
    </source>
</evidence>
<dbReference type="SUPFAM" id="SSF51316">
    <property type="entry name" value="Mss4-like"/>
    <property type="match status" value="1"/>
</dbReference>
<dbReference type="PROSITE" id="PS51891">
    <property type="entry name" value="CENP_V_GFA"/>
    <property type="match status" value="1"/>
</dbReference>
<reference evidence="6" key="1">
    <citation type="submission" date="2022-11" db="EMBL/GenBank/DDBJ databases">
        <title>Draft genome sequence of Hoeflea poritis E7-10 and Hoeflea prorocentri PM5-8, separated from scleractinian coral Porites lutea and marine dinoflagellate.</title>
        <authorList>
            <person name="Zhang G."/>
            <person name="Wei Q."/>
            <person name="Cai L."/>
        </authorList>
    </citation>
    <scope>NUCLEOTIDE SEQUENCE</scope>
    <source>
        <strain evidence="6">PM5-8</strain>
    </source>
</reference>
<evidence type="ECO:0000313" key="6">
    <source>
        <dbReference type="EMBL" id="MDA5398866.1"/>
    </source>
</evidence>
<protein>
    <submittedName>
        <fullName evidence="6">GFA family protein</fullName>
    </submittedName>
</protein>
<dbReference type="RefSeq" id="WP_267990277.1">
    <property type="nucleotide sequence ID" value="NZ_JAPJZI010000001.1"/>
</dbReference>
<dbReference type="InterPro" id="IPR011057">
    <property type="entry name" value="Mss4-like_sf"/>
</dbReference>
<evidence type="ECO:0000256" key="4">
    <source>
        <dbReference type="ARBA" id="ARBA00023239"/>
    </source>
</evidence>
<evidence type="ECO:0000313" key="7">
    <source>
        <dbReference type="Proteomes" id="UP001151234"/>
    </source>
</evidence>
<evidence type="ECO:0000256" key="2">
    <source>
        <dbReference type="ARBA" id="ARBA00022723"/>
    </source>
</evidence>
<dbReference type="InterPro" id="IPR006913">
    <property type="entry name" value="CENP-V/GFA"/>
</dbReference>
<dbReference type="GO" id="GO:0046872">
    <property type="term" value="F:metal ion binding"/>
    <property type="evidence" value="ECO:0007669"/>
    <property type="project" value="UniProtKB-KW"/>
</dbReference>
<accession>A0A9X3ULA7</accession>
<comment type="similarity">
    <text evidence="1">Belongs to the Gfa family.</text>
</comment>
<dbReference type="Gene3D" id="3.90.1590.10">
    <property type="entry name" value="glutathione-dependent formaldehyde- activating enzyme (gfa)"/>
    <property type="match status" value="1"/>
</dbReference>
<proteinExistence type="inferred from homology"/>
<keyword evidence="4" id="KW-0456">Lyase</keyword>
<keyword evidence="3" id="KW-0862">Zinc</keyword>
<name>A0A9X3ULA7_9HYPH</name>